<proteinExistence type="predicted"/>
<gene>
    <name evidence="2" type="ORF">FDA94_21885</name>
</gene>
<dbReference type="AlphaFoldDB" id="A0A4U3MBA7"/>
<dbReference type="EMBL" id="SZQA01000021">
    <property type="protein sequence ID" value="TKK86468.1"/>
    <property type="molecule type" value="Genomic_DNA"/>
</dbReference>
<feature type="domain" description="MmyB-like transcription regulator ligand binding" evidence="1">
    <location>
        <begin position="9"/>
        <end position="168"/>
    </location>
</feature>
<dbReference type="InterPro" id="IPR041413">
    <property type="entry name" value="MLTR_LBD"/>
</dbReference>
<keyword evidence="3" id="KW-1185">Reference proteome</keyword>
<dbReference type="Proteomes" id="UP000308705">
    <property type="component" value="Unassembled WGS sequence"/>
</dbReference>
<reference evidence="2 3" key="1">
    <citation type="submission" date="2019-04" db="EMBL/GenBank/DDBJ databases">
        <title>Herbidospora sp. NEAU-GS14.nov., a novel actinomycete isolated from soil.</title>
        <authorList>
            <person name="Han L."/>
        </authorList>
    </citation>
    <scope>NUCLEOTIDE SEQUENCE [LARGE SCALE GENOMIC DNA]</scope>
    <source>
        <strain evidence="2 3">NEAU-GS14</strain>
    </source>
</reference>
<comment type="caution">
    <text evidence="2">The sequence shown here is derived from an EMBL/GenBank/DDBJ whole genome shotgun (WGS) entry which is preliminary data.</text>
</comment>
<evidence type="ECO:0000259" key="1">
    <source>
        <dbReference type="Pfam" id="PF17765"/>
    </source>
</evidence>
<organism evidence="2 3">
    <name type="scientific">Herbidospora galbida</name>
    <dbReference type="NCBI Taxonomy" id="2575442"/>
    <lineage>
        <taxon>Bacteria</taxon>
        <taxon>Bacillati</taxon>
        <taxon>Actinomycetota</taxon>
        <taxon>Actinomycetes</taxon>
        <taxon>Streptosporangiales</taxon>
        <taxon>Streptosporangiaceae</taxon>
        <taxon>Herbidospora</taxon>
    </lineage>
</organism>
<sequence length="176" mass="19046">MNSSFPSDPCLRRLMDDWQDVAVLLCDPLMNVRAANDLGAALLGGLRYADNLFRLVFLDPAATDFFTEWTHIAAAATDVLHTIVAEGQAPGLDDLLGELTEGSGDFRRIWAGHDLSSDARRVKRLRHPVVGELTLFCDVLDVVRLPGHHVLALQAEPGSPSEHALSLLGALAATAR</sequence>
<accession>A0A4U3MBA7</accession>
<protein>
    <recommendedName>
        <fullName evidence="1">MmyB-like transcription regulator ligand binding domain-containing protein</fullName>
    </recommendedName>
</protein>
<dbReference type="PANTHER" id="PTHR35010">
    <property type="entry name" value="BLL4672 PROTEIN-RELATED"/>
    <property type="match status" value="1"/>
</dbReference>
<evidence type="ECO:0000313" key="3">
    <source>
        <dbReference type="Proteomes" id="UP000308705"/>
    </source>
</evidence>
<name>A0A4U3MBA7_9ACTN</name>
<dbReference type="PANTHER" id="PTHR35010:SF2">
    <property type="entry name" value="BLL4672 PROTEIN"/>
    <property type="match status" value="1"/>
</dbReference>
<dbReference type="Gene3D" id="3.30.450.180">
    <property type="match status" value="1"/>
</dbReference>
<dbReference type="RefSeq" id="WP_137248940.1">
    <property type="nucleotide sequence ID" value="NZ_SZQA01000021.1"/>
</dbReference>
<evidence type="ECO:0000313" key="2">
    <source>
        <dbReference type="EMBL" id="TKK86468.1"/>
    </source>
</evidence>
<dbReference type="Pfam" id="PF17765">
    <property type="entry name" value="MLTR_LBD"/>
    <property type="match status" value="1"/>
</dbReference>
<dbReference type="OrthoDB" id="3530405at2"/>